<organism evidence="8">
    <name type="scientific">Photinus pyralis</name>
    <name type="common">Common eastern firefly</name>
    <name type="synonym">Lampyris pyralis</name>
    <dbReference type="NCBI Taxonomy" id="7054"/>
    <lineage>
        <taxon>Eukaryota</taxon>
        <taxon>Metazoa</taxon>
        <taxon>Ecdysozoa</taxon>
        <taxon>Arthropoda</taxon>
        <taxon>Hexapoda</taxon>
        <taxon>Insecta</taxon>
        <taxon>Pterygota</taxon>
        <taxon>Neoptera</taxon>
        <taxon>Endopterygota</taxon>
        <taxon>Coleoptera</taxon>
        <taxon>Polyphaga</taxon>
        <taxon>Elateriformia</taxon>
        <taxon>Elateroidea</taxon>
        <taxon>Lampyridae</taxon>
        <taxon>Lampyrinae</taxon>
        <taxon>Photinus</taxon>
    </lineage>
</organism>
<keyword evidence="4" id="KW-1015">Disulfide bond</keyword>
<dbReference type="Proteomes" id="UP000327044">
    <property type="component" value="Unassembled WGS sequence"/>
</dbReference>
<evidence type="ECO:0000313" key="9">
    <source>
        <dbReference type="EMBL" id="KAB0800914.1"/>
    </source>
</evidence>
<dbReference type="GO" id="GO:0052689">
    <property type="term" value="F:carboxylic ester hydrolase activity"/>
    <property type="evidence" value="ECO:0007669"/>
    <property type="project" value="UniProtKB-KW"/>
</dbReference>
<accession>A0A1Y1LJA7</accession>
<reference evidence="9" key="3">
    <citation type="submission" date="2019-08" db="EMBL/GenBank/DDBJ databases">
        <authorList>
            <consortium name="Photinus pyralis genome working group"/>
            <person name="Fallon T.R."/>
            <person name="Sander Lower S.E."/>
            <person name="Weng J.-K."/>
        </authorList>
    </citation>
    <scope>NUCLEOTIDE SEQUENCE</scope>
    <source>
        <strain evidence="9">1611_PpyrPB1</strain>
        <tissue evidence="9">Whole body</tissue>
    </source>
</reference>
<dbReference type="PROSITE" id="PS00122">
    <property type="entry name" value="CARBOXYLESTERASE_B_1"/>
    <property type="match status" value="1"/>
</dbReference>
<feature type="signal peptide" evidence="6">
    <location>
        <begin position="1"/>
        <end position="19"/>
    </location>
</feature>
<keyword evidence="2" id="KW-0719">Serine esterase</keyword>
<evidence type="ECO:0000256" key="2">
    <source>
        <dbReference type="ARBA" id="ARBA00022487"/>
    </source>
</evidence>
<dbReference type="EC" id="3.1.1.-" evidence="6"/>
<evidence type="ECO:0000256" key="1">
    <source>
        <dbReference type="ARBA" id="ARBA00005964"/>
    </source>
</evidence>
<keyword evidence="5" id="KW-0325">Glycoprotein</keyword>
<evidence type="ECO:0000256" key="3">
    <source>
        <dbReference type="ARBA" id="ARBA00022801"/>
    </source>
</evidence>
<feature type="chain" id="PRO_5033827381" description="Carboxylic ester hydrolase" evidence="6">
    <location>
        <begin position="20"/>
        <end position="553"/>
    </location>
</feature>
<dbReference type="EMBL" id="GEZM01054350">
    <property type="protein sequence ID" value="JAV73742.1"/>
    <property type="molecule type" value="Transcribed_RNA"/>
</dbReference>
<sequence length="553" mass="62280">MVSNVILIICYEIIASVQSLTTHVTLPIGELSGYISTTRNGKEFVAFEGVPYAKPPIGALRFEEPQPVDQWGGVFKTNVLHKCIQYNHYTPPGKDMVQGEEDCLYLNIYTPELDKALRDVIIYIHGGAFMFGSGASYGPYTILDQNIVFVTVNYRLGPLGFLSTEDKVVPGNNGLKDQILALKWVSDNIKYFGGNPCSITLTGMSAGGASAQLHSLSPLSKGLFHRGISQSGTVLNPWVLVENSLEKTKKISLNLNCTISTTRDMIACLKERKAYDIVASVNLLMPWLYNPISPFGVVVDKWSTKPFLKEHPYKLLLEGRINDLPWIFSNVASEGLYPAADFIAKTQYLEEIDQFWDDLIPHILDFNHTVDINDRSSVLTKIREFYFQNMSVSEATYGNLIKMVSDRLFITDIERAAKLHSISIQSPVYYYYFSYRGAHSKSELRSLTNNDYGASHGDDTVYVLSTEVNTHSTPTDQNMSKLLVNMWTSFSSTGIPKINDVIWLQMSKKSYVDSINYLHIYNTSCLEMKSNVTLGNTPFWESLPLRENEKLMR</sequence>
<evidence type="ECO:0000259" key="7">
    <source>
        <dbReference type="Pfam" id="PF00135"/>
    </source>
</evidence>
<dbReference type="InParanoid" id="A0A1Y1LJA7"/>
<dbReference type="InterPro" id="IPR002018">
    <property type="entry name" value="CarbesteraseB"/>
</dbReference>
<reference evidence="8" key="1">
    <citation type="journal article" date="2016" name="Sci. Rep.">
        <title>Molecular characterization of firefly nuptial gifts: a multi-omics approach sheds light on postcopulatory sexual selection.</title>
        <authorList>
            <person name="Al-Wathiqui N."/>
            <person name="Fallon T.R."/>
            <person name="South A."/>
            <person name="Weng J.K."/>
            <person name="Lewis S.M."/>
        </authorList>
    </citation>
    <scope>NUCLEOTIDE SEQUENCE</scope>
</reference>
<dbReference type="InterPro" id="IPR019819">
    <property type="entry name" value="Carboxylesterase_B_CS"/>
</dbReference>
<dbReference type="PANTHER" id="PTHR43142">
    <property type="entry name" value="CARBOXYLIC ESTER HYDROLASE"/>
    <property type="match status" value="1"/>
</dbReference>
<feature type="domain" description="Carboxylesterase type B" evidence="7">
    <location>
        <begin position="22"/>
        <end position="532"/>
    </location>
</feature>
<dbReference type="PROSITE" id="PS00941">
    <property type="entry name" value="CARBOXYLESTERASE_B_2"/>
    <property type="match status" value="1"/>
</dbReference>
<dbReference type="SUPFAM" id="SSF53474">
    <property type="entry name" value="alpha/beta-Hydrolases"/>
    <property type="match status" value="1"/>
</dbReference>
<protein>
    <recommendedName>
        <fullName evidence="6">Carboxylic ester hydrolase</fullName>
        <ecNumber evidence="6">3.1.1.-</ecNumber>
    </recommendedName>
</protein>
<dbReference type="Pfam" id="PF00135">
    <property type="entry name" value="COesterase"/>
    <property type="match status" value="1"/>
</dbReference>
<dbReference type="AlphaFoldDB" id="A0A1Y1LJA7"/>
<keyword evidence="6" id="KW-0732">Signal</keyword>
<gene>
    <name evidence="9" type="ORF">PPYR_05268</name>
</gene>
<dbReference type="InterPro" id="IPR019826">
    <property type="entry name" value="Carboxylesterase_B_AS"/>
</dbReference>
<reference evidence="9 10" key="2">
    <citation type="journal article" date="2018" name="Elife">
        <title>Firefly genomes illuminate parallel origins of bioluminescence in beetles.</title>
        <authorList>
            <person name="Fallon T.R."/>
            <person name="Lower S.E."/>
            <person name="Chang C.H."/>
            <person name="Bessho-Uehara M."/>
            <person name="Martin G.J."/>
            <person name="Bewick A.J."/>
            <person name="Behringer M."/>
            <person name="Debat H.J."/>
            <person name="Wong I."/>
            <person name="Day J.C."/>
            <person name="Suvorov A."/>
            <person name="Silva C.J."/>
            <person name="Stanger-Hall K.F."/>
            <person name="Hall D.W."/>
            <person name="Schmitz R.J."/>
            <person name="Nelson D.R."/>
            <person name="Lewis S.M."/>
            <person name="Shigenobu S."/>
            <person name="Bybee S.M."/>
            <person name="Larracuente A.M."/>
            <person name="Oba Y."/>
            <person name="Weng J.K."/>
        </authorList>
    </citation>
    <scope>NUCLEOTIDE SEQUENCE [LARGE SCALE GENOMIC DNA]</scope>
    <source>
        <strain evidence="9">1611_PpyrPB1</strain>
        <tissue evidence="9">Whole body</tissue>
    </source>
</reference>
<name>A0A1Y1LJA7_PHOPY</name>
<proteinExistence type="inferred from homology"/>
<comment type="similarity">
    <text evidence="1 6">Belongs to the type-B carboxylesterase/lipase family.</text>
</comment>
<dbReference type="InterPro" id="IPR029058">
    <property type="entry name" value="AB_hydrolase_fold"/>
</dbReference>
<evidence type="ECO:0000256" key="6">
    <source>
        <dbReference type="RuleBase" id="RU361235"/>
    </source>
</evidence>
<evidence type="ECO:0000256" key="4">
    <source>
        <dbReference type="ARBA" id="ARBA00023157"/>
    </source>
</evidence>
<dbReference type="Gene3D" id="3.40.50.1820">
    <property type="entry name" value="alpha/beta hydrolase"/>
    <property type="match status" value="1"/>
</dbReference>
<dbReference type="OrthoDB" id="6846267at2759"/>
<keyword evidence="10" id="KW-1185">Reference proteome</keyword>
<evidence type="ECO:0000313" key="8">
    <source>
        <dbReference type="EMBL" id="JAV73742.1"/>
    </source>
</evidence>
<evidence type="ECO:0000313" key="10">
    <source>
        <dbReference type="Proteomes" id="UP000327044"/>
    </source>
</evidence>
<dbReference type="PANTHER" id="PTHR43142:SF1">
    <property type="entry name" value="CARBOXYLIC ESTER HYDROLASE"/>
    <property type="match status" value="1"/>
</dbReference>
<keyword evidence="3 6" id="KW-0378">Hydrolase</keyword>
<dbReference type="EMBL" id="VVIM01000003">
    <property type="protein sequence ID" value="KAB0800914.1"/>
    <property type="molecule type" value="Genomic_DNA"/>
</dbReference>
<evidence type="ECO:0000256" key="5">
    <source>
        <dbReference type="ARBA" id="ARBA00023180"/>
    </source>
</evidence>